<accession>A0A914CP82</accession>
<reference evidence="4" key="1">
    <citation type="submission" date="2022-11" db="UniProtKB">
        <authorList>
            <consortium name="WormBaseParasite"/>
        </authorList>
    </citation>
    <scope>IDENTIFICATION</scope>
</reference>
<feature type="transmembrane region" description="Helical" evidence="2">
    <location>
        <begin position="12"/>
        <end position="39"/>
    </location>
</feature>
<evidence type="ECO:0000313" key="3">
    <source>
        <dbReference type="Proteomes" id="UP000887540"/>
    </source>
</evidence>
<feature type="region of interest" description="Disordered" evidence="1">
    <location>
        <begin position="45"/>
        <end position="72"/>
    </location>
</feature>
<keyword evidence="2" id="KW-0812">Transmembrane</keyword>
<keyword evidence="2" id="KW-0472">Membrane</keyword>
<feature type="compositionally biased region" description="Polar residues" evidence="1">
    <location>
        <begin position="63"/>
        <end position="72"/>
    </location>
</feature>
<keyword evidence="2" id="KW-1133">Transmembrane helix</keyword>
<evidence type="ECO:0000256" key="2">
    <source>
        <dbReference type="SAM" id="Phobius"/>
    </source>
</evidence>
<sequence length="121" mass="13525">MAYASNYYNYQIGVIFAILIGGLLLLTLILGGIYFVCVVNMRGGDEKRRTRTPTSTRPWPGPQASQPPYTSFQNPPMNTIPAEYGFFVELGDPKGLTEKSQPYISNRGRALAWREGGWMTN</sequence>
<evidence type="ECO:0000313" key="4">
    <source>
        <dbReference type="WBParaSite" id="ACRNAN_scaffold1248.g23737.t1"/>
    </source>
</evidence>
<organism evidence="3 4">
    <name type="scientific">Acrobeloides nanus</name>
    <dbReference type="NCBI Taxonomy" id="290746"/>
    <lineage>
        <taxon>Eukaryota</taxon>
        <taxon>Metazoa</taxon>
        <taxon>Ecdysozoa</taxon>
        <taxon>Nematoda</taxon>
        <taxon>Chromadorea</taxon>
        <taxon>Rhabditida</taxon>
        <taxon>Tylenchina</taxon>
        <taxon>Cephalobomorpha</taxon>
        <taxon>Cephaloboidea</taxon>
        <taxon>Cephalobidae</taxon>
        <taxon>Acrobeloides</taxon>
    </lineage>
</organism>
<dbReference type="Proteomes" id="UP000887540">
    <property type="component" value="Unplaced"/>
</dbReference>
<proteinExistence type="predicted"/>
<name>A0A914CP82_9BILA</name>
<evidence type="ECO:0000256" key="1">
    <source>
        <dbReference type="SAM" id="MobiDB-lite"/>
    </source>
</evidence>
<protein>
    <submittedName>
        <fullName evidence="4">Uncharacterized protein</fullName>
    </submittedName>
</protein>
<dbReference type="WBParaSite" id="ACRNAN_scaffold1248.g23737.t1">
    <property type="protein sequence ID" value="ACRNAN_scaffold1248.g23737.t1"/>
    <property type="gene ID" value="ACRNAN_scaffold1248.g23737"/>
</dbReference>
<dbReference type="AlphaFoldDB" id="A0A914CP82"/>
<keyword evidence="3" id="KW-1185">Reference proteome</keyword>